<organism evidence="1 2">
    <name type="scientific">Candidatus Cryptobacteroides excrementipullorum</name>
    <dbReference type="NCBI Taxonomy" id="2840761"/>
    <lineage>
        <taxon>Bacteria</taxon>
        <taxon>Pseudomonadati</taxon>
        <taxon>Bacteroidota</taxon>
        <taxon>Bacteroidia</taxon>
        <taxon>Bacteroidales</taxon>
        <taxon>Candidatus Cryptobacteroides</taxon>
    </lineage>
</organism>
<comment type="caution">
    <text evidence="1">The sequence shown here is derived from an EMBL/GenBank/DDBJ whole genome shotgun (WGS) entry which is preliminary data.</text>
</comment>
<dbReference type="InterPro" id="IPR021345">
    <property type="entry name" value="DUF2961"/>
</dbReference>
<name>A0A9D9NMV7_9BACT</name>
<dbReference type="Proteomes" id="UP000823771">
    <property type="component" value="Unassembled WGS sequence"/>
</dbReference>
<reference evidence="1" key="2">
    <citation type="journal article" date="2021" name="PeerJ">
        <title>Extensive microbial diversity within the chicken gut microbiome revealed by metagenomics and culture.</title>
        <authorList>
            <person name="Gilroy R."/>
            <person name="Ravi A."/>
            <person name="Getino M."/>
            <person name="Pursley I."/>
            <person name="Horton D.L."/>
            <person name="Alikhan N.F."/>
            <person name="Baker D."/>
            <person name="Gharbi K."/>
            <person name="Hall N."/>
            <person name="Watson M."/>
            <person name="Adriaenssens E.M."/>
            <person name="Foster-Nyarko E."/>
            <person name="Jarju S."/>
            <person name="Secka A."/>
            <person name="Antonio M."/>
            <person name="Oren A."/>
            <person name="Chaudhuri R.R."/>
            <person name="La Ragione R."/>
            <person name="Hildebrand F."/>
            <person name="Pallen M.J."/>
        </authorList>
    </citation>
    <scope>NUCLEOTIDE SEQUENCE</scope>
    <source>
        <strain evidence="1">2478</strain>
    </source>
</reference>
<protein>
    <submittedName>
        <fullName evidence="1">DUF2961 domain-containing protein</fullName>
    </submittedName>
</protein>
<accession>A0A9D9NMV7</accession>
<evidence type="ECO:0000313" key="1">
    <source>
        <dbReference type="EMBL" id="MBO8479327.1"/>
    </source>
</evidence>
<dbReference type="Pfam" id="PF11175">
    <property type="entry name" value="DUF2961"/>
    <property type="match status" value="1"/>
</dbReference>
<dbReference type="Gene3D" id="2.60.120.1390">
    <property type="match status" value="1"/>
</dbReference>
<reference evidence="1" key="1">
    <citation type="submission" date="2020-10" db="EMBL/GenBank/DDBJ databases">
        <authorList>
            <person name="Gilroy R."/>
        </authorList>
    </citation>
    <scope>NUCLEOTIDE SEQUENCE</scope>
    <source>
        <strain evidence="1">2478</strain>
    </source>
</reference>
<proteinExistence type="predicted"/>
<dbReference type="EMBL" id="JADILZ010000105">
    <property type="protein sequence ID" value="MBO8479327.1"/>
    <property type="molecule type" value="Genomic_DNA"/>
</dbReference>
<gene>
    <name evidence="1" type="ORF">IAB80_10660</name>
</gene>
<evidence type="ECO:0000313" key="2">
    <source>
        <dbReference type="Proteomes" id="UP000823771"/>
    </source>
</evidence>
<dbReference type="AlphaFoldDB" id="A0A9D9NMV7"/>
<sequence>MDGIKGKGHYVSAYMGWGLRNNVWWGEGEMKFYIDGDKKFPSWQDLETY</sequence>